<evidence type="ECO:0000256" key="13">
    <source>
        <dbReference type="ARBA" id="ARBA00042859"/>
    </source>
</evidence>
<dbReference type="PANTHER" id="PTHR33843">
    <property type="entry name" value="ASCORBATE-SPECIFIC PTS SYSTEM EIIC COMPONENT"/>
    <property type="match status" value="1"/>
</dbReference>
<dbReference type="EMBL" id="CACRTE010000035">
    <property type="protein sequence ID" value="VYT44693.1"/>
    <property type="molecule type" value="Genomic_DNA"/>
</dbReference>
<evidence type="ECO:0000256" key="10">
    <source>
        <dbReference type="ARBA" id="ARBA00037387"/>
    </source>
</evidence>
<evidence type="ECO:0000256" key="11">
    <source>
        <dbReference type="ARBA" id="ARBA00038218"/>
    </source>
</evidence>
<evidence type="ECO:0000256" key="6">
    <source>
        <dbReference type="ARBA" id="ARBA00022683"/>
    </source>
</evidence>
<accession>A0A6N2WQX1</accession>
<keyword evidence="5" id="KW-0762">Sugar transport</keyword>
<dbReference type="GO" id="GO:0005886">
    <property type="term" value="C:plasma membrane"/>
    <property type="evidence" value="ECO:0007669"/>
    <property type="project" value="UniProtKB-SubCell"/>
</dbReference>
<feature type="transmembrane region" description="Helical" evidence="14">
    <location>
        <begin position="12"/>
        <end position="34"/>
    </location>
</feature>
<evidence type="ECO:0000256" key="4">
    <source>
        <dbReference type="ARBA" id="ARBA00022475"/>
    </source>
</evidence>
<sequence>MAIMIACNSSVIMIPAAGICFFSGGTCGIFGNAYGGWKGALVGSFIVGMALTGLPLILYPAFAGLGISGASFPNVDYNIIGAFLNWILGIFA</sequence>
<dbReference type="InterPro" id="IPR051562">
    <property type="entry name" value="Ascorbate-PTS_EIIC"/>
</dbReference>
<evidence type="ECO:0000256" key="1">
    <source>
        <dbReference type="ARBA" id="ARBA00004651"/>
    </source>
</evidence>
<gene>
    <name evidence="15" type="primary">ulaA_2</name>
    <name evidence="15" type="ORF">CILFYP12_03451</name>
</gene>
<evidence type="ECO:0000256" key="2">
    <source>
        <dbReference type="ARBA" id="ARBA00011738"/>
    </source>
</evidence>
<keyword evidence="3" id="KW-0813">Transport</keyword>
<evidence type="ECO:0000256" key="14">
    <source>
        <dbReference type="SAM" id="Phobius"/>
    </source>
</evidence>
<dbReference type="Pfam" id="PF03611">
    <property type="entry name" value="EIIC-GAT"/>
    <property type="match status" value="1"/>
</dbReference>
<dbReference type="PANTHER" id="PTHR33843:SF4">
    <property type="entry name" value="ASCORBATE-SPECIFIC PTS SYSTEM EIIC COMPONENT"/>
    <property type="match status" value="1"/>
</dbReference>
<comment type="similarity">
    <text evidence="11">Belongs to the UlaA family.</text>
</comment>
<organism evidence="15">
    <name type="scientific">Clostridium innocuum</name>
    <dbReference type="NCBI Taxonomy" id="1522"/>
    <lineage>
        <taxon>Bacteria</taxon>
        <taxon>Bacillati</taxon>
        <taxon>Bacillota</taxon>
        <taxon>Clostridia</taxon>
        <taxon>Eubacteriales</taxon>
        <taxon>Clostridiaceae</taxon>
        <taxon>Clostridium</taxon>
    </lineage>
</organism>
<keyword evidence="8 14" id="KW-1133">Transmembrane helix</keyword>
<protein>
    <recommendedName>
        <fullName evidence="12">Ascorbate-specific PTS system EIIC component</fullName>
    </recommendedName>
    <alternativeName>
        <fullName evidence="13">Ascorbate-specific permease IIC component UlaA</fullName>
    </alternativeName>
</protein>
<reference evidence="15" key="1">
    <citation type="submission" date="2019-11" db="EMBL/GenBank/DDBJ databases">
        <authorList>
            <person name="Feng L."/>
        </authorList>
    </citation>
    <scope>NUCLEOTIDE SEQUENCE</scope>
    <source>
        <strain evidence="15">CinnocuumLFYP12</strain>
    </source>
</reference>
<feature type="transmembrane region" description="Helical" evidence="14">
    <location>
        <begin position="40"/>
        <end position="62"/>
    </location>
</feature>
<evidence type="ECO:0000256" key="12">
    <source>
        <dbReference type="ARBA" id="ARBA00039702"/>
    </source>
</evidence>
<keyword evidence="6" id="KW-0598">Phosphotransferase system</keyword>
<dbReference type="AlphaFoldDB" id="A0A6N2WQX1"/>
<dbReference type="GO" id="GO:0009401">
    <property type="term" value="P:phosphoenolpyruvate-dependent sugar phosphotransferase system"/>
    <property type="evidence" value="ECO:0007669"/>
    <property type="project" value="UniProtKB-KW"/>
</dbReference>
<evidence type="ECO:0000256" key="5">
    <source>
        <dbReference type="ARBA" id="ARBA00022597"/>
    </source>
</evidence>
<keyword evidence="4" id="KW-1003">Cell membrane</keyword>
<keyword evidence="9 14" id="KW-0472">Membrane</keyword>
<comment type="function">
    <text evidence="10">The phosphoenolpyruvate-dependent sugar phosphotransferase system (sugar PTS), a major carbohydrate active transport system, catalyzes the phosphorylation of incoming sugar substrates concomitantly with their translocation across the cell membrane. The enzyme II UlaABC PTS system is involved in ascorbate transport.</text>
</comment>
<proteinExistence type="inferred from homology"/>
<keyword evidence="7 14" id="KW-0812">Transmembrane</keyword>
<evidence type="ECO:0000256" key="9">
    <source>
        <dbReference type="ARBA" id="ARBA00023136"/>
    </source>
</evidence>
<evidence type="ECO:0000313" key="15">
    <source>
        <dbReference type="EMBL" id="VYT44693.1"/>
    </source>
</evidence>
<comment type="subcellular location">
    <subcellularLocation>
        <location evidence="1">Cell membrane</location>
        <topology evidence="1">Multi-pass membrane protein</topology>
    </subcellularLocation>
</comment>
<evidence type="ECO:0000256" key="7">
    <source>
        <dbReference type="ARBA" id="ARBA00022692"/>
    </source>
</evidence>
<dbReference type="RefSeq" id="WP_422108533.1">
    <property type="nucleotide sequence ID" value="NZ_CACRTE010000035.1"/>
</dbReference>
<dbReference type="InterPro" id="IPR004703">
    <property type="entry name" value="PTS_sugar-sp_permease"/>
</dbReference>
<evidence type="ECO:0000256" key="8">
    <source>
        <dbReference type="ARBA" id="ARBA00022989"/>
    </source>
</evidence>
<comment type="subunit">
    <text evidence="2">Homodimer.</text>
</comment>
<evidence type="ECO:0000256" key="3">
    <source>
        <dbReference type="ARBA" id="ARBA00022448"/>
    </source>
</evidence>
<name>A0A6N2WQX1_CLOIN</name>